<dbReference type="KEGG" id="btho:Btheta7330_05042"/>
<evidence type="ECO:0000256" key="2">
    <source>
        <dbReference type="ARBA" id="ARBA00012417"/>
    </source>
</evidence>
<dbReference type="PANTHER" id="PTHR10133:SF27">
    <property type="entry name" value="DNA POLYMERASE NU"/>
    <property type="match status" value="1"/>
</dbReference>
<dbReference type="RefSeq" id="WP_011108723.1">
    <property type="nucleotide sequence ID" value="NZ_CAXKYD010000010.1"/>
</dbReference>
<dbReference type="EMBL" id="CP083681">
    <property type="protein sequence ID" value="UYU70358.1"/>
    <property type="molecule type" value="Genomic_DNA"/>
</dbReference>
<dbReference type="Gene3D" id="3.30.420.10">
    <property type="entry name" value="Ribonuclease H-like superfamily/Ribonuclease H"/>
    <property type="match status" value="1"/>
</dbReference>
<keyword evidence="12 16" id="KW-0238">DNA-binding</keyword>
<dbReference type="GO" id="GO:0006261">
    <property type="term" value="P:DNA-templated DNA replication"/>
    <property type="evidence" value="ECO:0007669"/>
    <property type="project" value="UniProtKB-UniRule"/>
</dbReference>
<evidence type="ECO:0000256" key="16">
    <source>
        <dbReference type="RuleBase" id="RU004460"/>
    </source>
</evidence>
<dbReference type="SMART" id="SM00279">
    <property type="entry name" value="HhH2"/>
    <property type="match status" value="1"/>
</dbReference>
<feature type="domain" description="5'-3' exonuclease" evidence="18">
    <location>
        <begin position="5"/>
        <end position="265"/>
    </location>
</feature>
<keyword evidence="8 16" id="KW-0227">DNA damage</keyword>
<keyword evidence="7" id="KW-0540">Nuclease</keyword>
<dbReference type="FunFam" id="1.20.1060.10:FF:000001">
    <property type="entry name" value="DNA polymerase I"/>
    <property type="match status" value="1"/>
</dbReference>
<dbReference type="Proteomes" id="UP001156216">
    <property type="component" value="Chromosome"/>
</dbReference>
<dbReference type="AlphaFoldDB" id="A0A0P0EY28"/>
<comment type="similarity">
    <text evidence="1 16">Belongs to the DNA polymerase type-A family.</text>
</comment>
<name>A0A0P0EY28_BACT4</name>
<evidence type="ECO:0000256" key="9">
    <source>
        <dbReference type="ARBA" id="ARBA00022801"/>
    </source>
</evidence>
<dbReference type="GO" id="GO:0003677">
    <property type="term" value="F:DNA binding"/>
    <property type="evidence" value="ECO:0007669"/>
    <property type="project" value="UniProtKB-UniRule"/>
</dbReference>
<dbReference type="GO" id="GO:0003887">
    <property type="term" value="F:DNA-directed DNA polymerase activity"/>
    <property type="evidence" value="ECO:0007669"/>
    <property type="project" value="UniProtKB-UniRule"/>
</dbReference>
<gene>
    <name evidence="16 20" type="primary">polA</name>
    <name evidence="21" type="ORF">GAN91_07690</name>
    <name evidence="20" type="ORF">GAO51_02690</name>
    <name evidence="22" type="ORF">KQP59_19060</name>
</gene>
<dbReference type="Gene3D" id="1.10.150.20">
    <property type="entry name" value="5' to 3' exonuclease, C-terminal subdomain"/>
    <property type="match status" value="2"/>
</dbReference>
<dbReference type="InterPro" id="IPR018320">
    <property type="entry name" value="DNA_polymerase_1"/>
</dbReference>
<evidence type="ECO:0000256" key="5">
    <source>
        <dbReference type="ARBA" id="ARBA00022695"/>
    </source>
</evidence>
<dbReference type="CDD" id="cd09898">
    <property type="entry name" value="H3TH_53EXO"/>
    <property type="match status" value="1"/>
</dbReference>
<dbReference type="EMBL" id="WCSY01000002">
    <property type="protein sequence ID" value="KAB4315516.1"/>
    <property type="molecule type" value="Genomic_DNA"/>
</dbReference>
<comment type="function">
    <text evidence="16">In addition to polymerase activity, this DNA polymerase exhibits 3'-5' and 5'-3' exonuclease activity.</text>
</comment>
<dbReference type="SUPFAM" id="SSF88723">
    <property type="entry name" value="PIN domain-like"/>
    <property type="match status" value="1"/>
</dbReference>
<dbReference type="GO" id="GO:0008408">
    <property type="term" value="F:3'-5' exonuclease activity"/>
    <property type="evidence" value="ECO:0007669"/>
    <property type="project" value="UniProtKB-UniRule"/>
</dbReference>
<evidence type="ECO:0000313" key="20">
    <source>
        <dbReference type="EMBL" id="KAB4315516.1"/>
    </source>
</evidence>
<dbReference type="Pfam" id="PF01612">
    <property type="entry name" value="DNA_pol_A_exo1"/>
    <property type="match status" value="1"/>
</dbReference>
<evidence type="ECO:0000256" key="3">
    <source>
        <dbReference type="ARBA" id="ARBA00020311"/>
    </source>
</evidence>
<dbReference type="SUPFAM" id="SSF47807">
    <property type="entry name" value="5' to 3' exonuclease, C-terminal subdomain"/>
    <property type="match status" value="1"/>
</dbReference>
<evidence type="ECO:0000256" key="1">
    <source>
        <dbReference type="ARBA" id="ARBA00007705"/>
    </source>
</evidence>
<evidence type="ECO:0000313" key="21">
    <source>
        <dbReference type="EMBL" id="KAB4484504.1"/>
    </source>
</evidence>
<protein>
    <recommendedName>
        <fullName evidence="3 15">DNA polymerase I</fullName>
        <ecNumber evidence="2 15">2.7.7.7</ecNumber>
    </recommendedName>
</protein>
<dbReference type="SMART" id="SM00475">
    <property type="entry name" value="53EXOc"/>
    <property type="match status" value="1"/>
</dbReference>
<dbReference type="NCBIfam" id="NF004397">
    <property type="entry name" value="PRK05755.1"/>
    <property type="match status" value="1"/>
</dbReference>
<dbReference type="CDD" id="cd08637">
    <property type="entry name" value="DNA_pol_A_pol_I_C"/>
    <property type="match status" value="1"/>
</dbReference>
<dbReference type="SUPFAM" id="SSF53098">
    <property type="entry name" value="Ribonuclease H-like"/>
    <property type="match status" value="1"/>
</dbReference>
<keyword evidence="10 16" id="KW-0269">Exonuclease</keyword>
<sequence>MESDNKLFLLDAYALIYRAYYAFIKNPRINSKGFNTSAILGFVNTLEEVLKKENPSHIGVAFDPSGPTFRHEAFEQYKAQREETPEAIRLSVPIIKDIIHAYRIPILEVAGYEADDVIGTLATEAGRQGITTYMMTPDKDYGQLVTDNVFMYRPKHTGGFEVMGIEEVKAKFDIQSPAQVIDMLGLMGDASDNIPGCPGVGEKTAQKLIAEFGSIENLLEHTDQLKGALKTKVETNKELITFSKFLATIKIDVPIQLEMDKLVREQADEDSLRQIFEELEFRTLIDRVLKKENSAGGVTMATGSKTATAKSAPSPLPLFPEEGGAIQGDLFANFTGNEAGEAKKSNLETLETLNCDYQLIDTEKKRAEIIQKLLTSKILSLDTETTGTEPMDAELVGMSFSITENQAFYVPVPDNREEALKIVNEFRPVFENENSLKVGQNIKYDMIVLENYGVQVKGALFDTMIAHYVLQPELRHGMDYLAEIYLHYQTIHIDELIGPKGKNQKNMRDLDPKDIYRYACEDADVTLKLKNVLEKELKENDAERLFYDIEMPLVPVLVNIERNGVLLDTEALKQSSVHFTAQMQRIEQEIYELAGETFNIASPKQVGEVLFDKLRIIEKAKKTKTGQYVTSEEVLESLRHKHPVVEKILEHRGLKKLLGTYIDALPQLINPRTGRVHTSFNQTVTSTGRLSSSNPNLQNIPIRDENGKEIRKAFIPDEGCLFFSADYSQIELRIMAHLSEDKNMIDAFLSNHDIHAATAAKIYKIDLKDVDSDMRRKAKTANFGIIYGISVFGLAERMNVDRKEAKELIDGYFETYPSVKAYMEKSIQIAQEKGYVETIFHRKRFLPDINSRNAVVRGYAERNAINAPIQGSAADIIKVAMARIYQRFQTEGIQAKMILQVHDELNFSVPVNEKERVEEIVIEEMEHAYRMHVPLKADCGWGKNWLEAH</sequence>
<dbReference type="FunFam" id="1.10.150.20:FF:000003">
    <property type="entry name" value="DNA polymerase I"/>
    <property type="match status" value="1"/>
</dbReference>
<dbReference type="InterPro" id="IPR020045">
    <property type="entry name" value="DNA_polI_H3TH"/>
</dbReference>
<proteinExistence type="inferred from homology"/>
<keyword evidence="4 16" id="KW-0808">Transferase</keyword>
<dbReference type="InterPro" id="IPR002562">
    <property type="entry name" value="3'-5'_exonuclease_dom"/>
</dbReference>
<dbReference type="Gene3D" id="3.40.50.1010">
    <property type="entry name" value="5'-nuclease"/>
    <property type="match status" value="1"/>
</dbReference>
<feature type="domain" description="3'-5' exonuclease" evidence="17">
    <location>
        <begin position="357"/>
        <end position="538"/>
    </location>
</feature>
<dbReference type="InterPro" id="IPR012337">
    <property type="entry name" value="RNaseH-like_sf"/>
</dbReference>
<evidence type="ECO:0000256" key="7">
    <source>
        <dbReference type="ARBA" id="ARBA00022722"/>
    </source>
</evidence>
<dbReference type="SMART" id="SM00474">
    <property type="entry name" value="35EXOc"/>
    <property type="match status" value="1"/>
</dbReference>
<dbReference type="InterPro" id="IPR043502">
    <property type="entry name" value="DNA/RNA_pol_sf"/>
</dbReference>
<dbReference type="CDD" id="cd09859">
    <property type="entry name" value="PIN_53EXO"/>
    <property type="match status" value="1"/>
</dbReference>
<dbReference type="InterPro" id="IPR002298">
    <property type="entry name" value="DNA_polymerase_A"/>
</dbReference>
<dbReference type="InterPro" id="IPR020046">
    <property type="entry name" value="5-3_exonucl_a-hlix_arch_N"/>
</dbReference>
<reference evidence="22" key="2">
    <citation type="submission" date="2021-06" db="EMBL/GenBank/DDBJ databases">
        <title>Interrogation of the integrated mobile genetic elements in gut-associated Bacteroides with a consensus prediction approach.</title>
        <authorList>
            <person name="Campbell D.E."/>
            <person name="Leigh J.R."/>
            <person name="Kim T."/>
            <person name="England W."/>
            <person name="Whitaker R.J."/>
            <person name="Degnan P.H."/>
        </authorList>
    </citation>
    <scope>NUCLEOTIDE SEQUENCE</scope>
    <source>
        <strain evidence="22">VPI-BTDOT2</strain>
    </source>
</reference>
<dbReference type="NCBIfam" id="TIGR00593">
    <property type="entry name" value="pola"/>
    <property type="match status" value="1"/>
</dbReference>
<evidence type="ECO:0000259" key="18">
    <source>
        <dbReference type="SMART" id="SM00475"/>
    </source>
</evidence>
<dbReference type="PRINTS" id="PR00868">
    <property type="entry name" value="DNAPOLI"/>
</dbReference>
<dbReference type="InterPro" id="IPR008918">
    <property type="entry name" value="HhH2"/>
</dbReference>
<dbReference type="CDD" id="cd06139">
    <property type="entry name" value="DNA_polA_I_Ecoli_like_exo"/>
    <property type="match status" value="1"/>
</dbReference>
<reference evidence="23 24" key="1">
    <citation type="journal article" date="2019" name="Nat. Med.">
        <title>A library of human gut bacterial isolates paired with longitudinal multiomics data enables mechanistic microbiome research.</title>
        <authorList>
            <person name="Poyet M."/>
            <person name="Groussin M."/>
            <person name="Gibbons S.M."/>
            <person name="Avila-Pacheco J."/>
            <person name="Jiang X."/>
            <person name="Kearney S.M."/>
            <person name="Perrotta A.R."/>
            <person name="Berdy B."/>
            <person name="Zhao S."/>
            <person name="Lieberman T.D."/>
            <person name="Swanson P.K."/>
            <person name="Smith M."/>
            <person name="Roesemann S."/>
            <person name="Alexander J.E."/>
            <person name="Rich S.A."/>
            <person name="Livny J."/>
            <person name="Vlamakis H."/>
            <person name="Clish C."/>
            <person name="Bullock K."/>
            <person name="Deik A."/>
            <person name="Scott J."/>
            <person name="Pierce K.A."/>
            <person name="Xavier R.J."/>
            <person name="Alm E.J."/>
        </authorList>
    </citation>
    <scope>NUCLEOTIDE SEQUENCE [LARGE SCALE GENOMIC DNA]</scope>
    <source>
        <strain evidence="21 23">BIOML-A162</strain>
        <strain evidence="20 24">BIOML-A188</strain>
    </source>
</reference>
<evidence type="ECO:0000256" key="11">
    <source>
        <dbReference type="ARBA" id="ARBA00022932"/>
    </source>
</evidence>
<dbReference type="Pfam" id="PF02739">
    <property type="entry name" value="5_3_exonuc_N"/>
    <property type="match status" value="1"/>
</dbReference>
<dbReference type="PROSITE" id="PS00447">
    <property type="entry name" value="DNA_POLYMERASE_A"/>
    <property type="match status" value="1"/>
</dbReference>
<evidence type="ECO:0000259" key="17">
    <source>
        <dbReference type="SMART" id="SM00474"/>
    </source>
</evidence>
<dbReference type="SUPFAM" id="SSF56672">
    <property type="entry name" value="DNA/RNA polymerases"/>
    <property type="match status" value="1"/>
</dbReference>
<evidence type="ECO:0000256" key="13">
    <source>
        <dbReference type="ARBA" id="ARBA00023204"/>
    </source>
</evidence>
<dbReference type="GeneID" id="60924440"/>
<dbReference type="PANTHER" id="PTHR10133">
    <property type="entry name" value="DNA POLYMERASE I"/>
    <property type="match status" value="1"/>
</dbReference>
<evidence type="ECO:0000259" key="19">
    <source>
        <dbReference type="SMART" id="SM00482"/>
    </source>
</evidence>
<dbReference type="InterPro" id="IPR036279">
    <property type="entry name" value="5-3_exonuclease_C_sf"/>
</dbReference>
<dbReference type="Proteomes" id="UP000440614">
    <property type="component" value="Unassembled WGS sequence"/>
</dbReference>
<dbReference type="InterPro" id="IPR019760">
    <property type="entry name" value="DNA-dir_DNA_pol_A_CS"/>
</dbReference>
<evidence type="ECO:0000256" key="6">
    <source>
        <dbReference type="ARBA" id="ARBA00022705"/>
    </source>
</evidence>
<dbReference type="Pfam" id="PF00476">
    <property type="entry name" value="DNA_pol_A"/>
    <property type="match status" value="1"/>
</dbReference>
<keyword evidence="5 16" id="KW-0548">Nucleotidyltransferase</keyword>
<evidence type="ECO:0000256" key="15">
    <source>
        <dbReference type="NCBIfam" id="TIGR00593"/>
    </source>
</evidence>
<keyword evidence="13 16" id="KW-0234">DNA repair</keyword>
<dbReference type="SMR" id="A0A0P0EY28"/>
<dbReference type="FunFam" id="3.40.50.1010:FF:000064">
    <property type="entry name" value="DNA polymerase I"/>
    <property type="match status" value="1"/>
</dbReference>
<evidence type="ECO:0000313" key="23">
    <source>
        <dbReference type="Proteomes" id="UP000436858"/>
    </source>
</evidence>
<dbReference type="OMA" id="NRPPMPD"/>
<keyword evidence="9 16" id="KW-0378">Hydrolase</keyword>
<keyword evidence="11 16" id="KW-0239">DNA-directed DNA polymerase</keyword>
<feature type="domain" description="DNA-directed DNA polymerase family A palm" evidence="19">
    <location>
        <begin position="707"/>
        <end position="913"/>
    </location>
</feature>
<evidence type="ECO:0000256" key="4">
    <source>
        <dbReference type="ARBA" id="ARBA00022679"/>
    </source>
</evidence>
<dbReference type="GO" id="GO:0006302">
    <property type="term" value="P:double-strand break repair"/>
    <property type="evidence" value="ECO:0007669"/>
    <property type="project" value="TreeGrafter"/>
</dbReference>
<keyword evidence="6 16" id="KW-0235">DNA replication</keyword>
<evidence type="ECO:0000256" key="12">
    <source>
        <dbReference type="ARBA" id="ARBA00023125"/>
    </source>
</evidence>
<dbReference type="EMBL" id="WCRY01000005">
    <property type="protein sequence ID" value="KAB4484504.1"/>
    <property type="molecule type" value="Genomic_DNA"/>
</dbReference>
<evidence type="ECO:0000256" key="8">
    <source>
        <dbReference type="ARBA" id="ARBA00022763"/>
    </source>
</evidence>
<evidence type="ECO:0000313" key="22">
    <source>
        <dbReference type="EMBL" id="UYU70358.1"/>
    </source>
</evidence>
<dbReference type="InterPro" id="IPR029060">
    <property type="entry name" value="PIN-like_dom_sf"/>
</dbReference>
<evidence type="ECO:0000256" key="14">
    <source>
        <dbReference type="ARBA" id="ARBA00049244"/>
    </source>
</evidence>
<dbReference type="InterPro" id="IPR036397">
    <property type="entry name" value="RNaseH_sf"/>
</dbReference>
<dbReference type="FunFam" id="3.30.420.10:FF:000026">
    <property type="entry name" value="DNA polymerase I"/>
    <property type="match status" value="1"/>
</dbReference>
<dbReference type="Pfam" id="PF01367">
    <property type="entry name" value="5_3_exonuc"/>
    <property type="match status" value="1"/>
</dbReference>
<evidence type="ECO:0000313" key="24">
    <source>
        <dbReference type="Proteomes" id="UP000440614"/>
    </source>
</evidence>
<dbReference type="InterPro" id="IPR001098">
    <property type="entry name" value="DNA-dir_DNA_pol_A_palm_dom"/>
</dbReference>
<evidence type="ECO:0000256" key="10">
    <source>
        <dbReference type="ARBA" id="ARBA00022839"/>
    </source>
</evidence>
<accession>A0A0P0EY28</accession>
<dbReference type="Gene3D" id="3.30.70.370">
    <property type="match status" value="1"/>
</dbReference>
<dbReference type="SMART" id="SM00482">
    <property type="entry name" value="POLAc"/>
    <property type="match status" value="1"/>
</dbReference>
<dbReference type="Proteomes" id="UP000436858">
    <property type="component" value="Unassembled WGS sequence"/>
</dbReference>
<organism evidence="20 24">
    <name type="scientific">Bacteroides thetaiotaomicron</name>
    <dbReference type="NCBI Taxonomy" id="818"/>
    <lineage>
        <taxon>Bacteria</taxon>
        <taxon>Pseudomonadati</taxon>
        <taxon>Bacteroidota</taxon>
        <taxon>Bacteroidia</taxon>
        <taxon>Bacteroidales</taxon>
        <taxon>Bacteroidaceae</taxon>
        <taxon>Bacteroides</taxon>
    </lineage>
</organism>
<dbReference type="FunFam" id="1.10.150.20:FF:000002">
    <property type="entry name" value="DNA polymerase I"/>
    <property type="match status" value="1"/>
</dbReference>
<dbReference type="GO" id="GO:0008409">
    <property type="term" value="F:5'-3' exonuclease activity"/>
    <property type="evidence" value="ECO:0007669"/>
    <property type="project" value="UniProtKB-UniRule"/>
</dbReference>
<comment type="catalytic activity">
    <reaction evidence="14 16">
        <text>DNA(n) + a 2'-deoxyribonucleoside 5'-triphosphate = DNA(n+1) + diphosphate</text>
        <dbReference type="Rhea" id="RHEA:22508"/>
        <dbReference type="Rhea" id="RHEA-COMP:17339"/>
        <dbReference type="Rhea" id="RHEA-COMP:17340"/>
        <dbReference type="ChEBI" id="CHEBI:33019"/>
        <dbReference type="ChEBI" id="CHEBI:61560"/>
        <dbReference type="ChEBI" id="CHEBI:173112"/>
        <dbReference type="EC" id="2.7.7.7"/>
    </reaction>
</comment>
<dbReference type="EC" id="2.7.7.7" evidence="2 15"/>
<dbReference type="Gene3D" id="1.20.1060.10">
    <property type="entry name" value="Taq DNA Polymerase, Chain T, domain 4"/>
    <property type="match status" value="1"/>
</dbReference>
<dbReference type="InterPro" id="IPR002421">
    <property type="entry name" value="5-3_exonuclease"/>
</dbReference>